<comment type="caution">
    <text evidence="1">The sequence shown here is derived from an EMBL/GenBank/DDBJ whole genome shotgun (WGS) entry which is preliminary data.</text>
</comment>
<protein>
    <submittedName>
        <fullName evidence="1">Uncharacterized protein</fullName>
    </submittedName>
</protein>
<proteinExistence type="predicted"/>
<evidence type="ECO:0000313" key="1">
    <source>
        <dbReference type="EMBL" id="KAH7838718.1"/>
    </source>
</evidence>
<dbReference type="Proteomes" id="UP000828048">
    <property type="component" value="Chromosome 6"/>
</dbReference>
<name>A0ACB7XDN8_9ERIC</name>
<keyword evidence="2" id="KW-1185">Reference proteome</keyword>
<sequence>MADLLVEGSQSQPVDLSKHPSGIVPTLQNIVSTVNLDCKLELKAIALQARNAEYNPKYEPELNCSSFSKRCPSVLYRLVERHERECSLEGMISIGTGFKGFISPLS</sequence>
<accession>A0ACB7XDN8</accession>
<dbReference type="EMBL" id="CM037156">
    <property type="protein sequence ID" value="KAH7838718.1"/>
    <property type="molecule type" value="Genomic_DNA"/>
</dbReference>
<organism evidence="1 2">
    <name type="scientific">Vaccinium darrowii</name>
    <dbReference type="NCBI Taxonomy" id="229202"/>
    <lineage>
        <taxon>Eukaryota</taxon>
        <taxon>Viridiplantae</taxon>
        <taxon>Streptophyta</taxon>
        <taxon>Embryophyta</taxon>
        <taxon>Tracheophyta</taxon>
        <taxon>Spermatophyta</taxon>
        <taxon>Magnoliopsida</taxon>
        <taxon>eudicotyledons</taxon>
        <taxon>Gunneridae</taxon>
        <taxon>Pentapetalae</taxon>
        <taxon>asterids</taxon>
        <taxon>Ericales</taxon>
        <taxon>Ericaceae</taxon>
        <taxon>Vaccinioideae</taxon>
        <taxon>Vaccinieae</taxon>
        <taxon>Vaccinium</taxon>
    </lineage>
</organism>
<evidence type="ECO:0000313" key="2">
    <source>
        <dbReference type="Proteomes" id="UP000828048"/>
    </source>
</evidence>
<gene>
    <name evidence="1" type="ORF">Vadar_030288</name>
</gene>
<reference evidence="1 2" key="1">
    <citation type="journal article" date="2021" name="Hortic Res">
        <title>High-quality reference genome and annotation aids understanding of berry development for evergreen blueberry (Vaccinium darrowii).</title>
        <authorList>
            <person name="Yu J."/>
            <person name="Hulse-Kemp A.M."/>
            <person name="Babiker E."/>
            <person name="Staton M."/>
        </authorList>
    </citation>
    <scope>NUCLEOTIDE SEQUENCE [LARGE SCALE GENOMIC DNA]</scope>
    <source>
        <strain evidence="2">cv. NJ 8807/NJ 8810</strain>
        <tissue evidence="1">Young leaf</tissue>
    </source>
</reference>